<dbReference type="Gene3D" id="1.10.3380.10">
    <property type="entry name" value="Sec63 N-terminal domain-like domain"/>
    <property type="match status" value="1"/>
</dbReference>
<dbReference type="CDD" id="cd18020">
    <property type="entry name" value="DEXHc_ASCC3_1"/>
    <property type="match status" value="1"/>
</dbReference>
<dbReference type="SMART" id="SM00382">
    <property type="entry name" value="AAA"/>
    <property type="match status" value="2"/>
</dbReference>
<evidence type="ECO:0000313" key="7">
    <source>
        <dbReference type="EMBL" id="TBU33220.1"/>
    </source>
</evidence>
<dbReference type="OrthoDB" id="5575at2759"/>
<dbReference type="Gene3D" id="1.10.150.20">
    <property type="entry name" value="5' to 3' exonuclease, C-terminal subdomain"/>
    <property type="match status" value="1"/>
</dbReference>
<dbReference type="SMART" id="SM00490">
    <property type="entry name" value="HELICc"/>
    <property type="match status" value="1"/>
</dbReference>
<keyword evidence="1" id="KW-0547">Nucleotide-binding</keyword>
<dbReference type="FunFam" id="3.40.50.300:FF:000062">
    <property type="entry name" value="U5 small nuclear ribonucleoprotein helicase"/>
    <property type="match status" value="1"/>
</dbReference>
<dbReference type="GO" id="GO:0003676">
    <property type="term" value="F:nucleic acid binding"/>
    <property type="evidence" value="ECO:0007669"/>
    <property type="project" value="InterPro"/>
</dbReference>
<name>A0A4Q9MYM4_9APHY</name>
<dbReference type="InterPro" id="IPR003593">
    <property type="entry name" value="AAA+_ATPase"/>
</dbReference>
<dbReference type="Pfam" id="PF02889">
    <property type="entry name" value="Sec63"/>
    <property type="match status" value="1"/>
</dbReference>
<proteinExistence type="predicted"/>
<dbReference type="Gene3D" id="1.10.10.10">
    <property type="entry name" value="Winged helix-like DNA-binding domain superfamily/Winged helix DNA-binding domain"/>
    <property type="match status" value="2"/>
</dbReference>
<dbReference type="SUPFAM" id="SSF46785">
    <property type="entry name" value="Winged helix' DNA-binding domain"/>
    <property type="match status" value="1"/>
</dbReference>
<feature type="domain" description="Helicase ATP-binding" evidence="5">
    <location>
        <begin position="290"/>
        <end position="481"/>
    </location>
</feature>
<dbReference type="PROSITE" id="PS51194">
    <property type="entry name" value="HELICASE_CTER"/>
    <property type="match status" value="1"/>
</dbReference>
<dbReference type="Proteomes" id="UP000292957">
    <property type="component" value="Unassembled WGS sequence"/>
</dbReference>
<dbReference type="FunFam" id="1.10.3380.10:FF:000001">
    <property type="entry name" value="U5 small nuclear ribonucleoprotein helicase"/>
    <property type="match status" value="1"/>
</dbReference>
<dbReference type="SUPFAM" id="SSF158702">
    <property type="entry name" value="Sec63 N-terminal domain-like"/>
    <property type="match status" value="1"/>
</dbReference>
<dbReference type="Pfam" id="PF00271">
    <property type="entry name" value="Helicase_C"/>
    <property type="match status" value="1"/>
</dbReference>
<evidence type="ECO:0000256" key="2">
    <source>
        <dbReference type="ARBA" id="ARBA00022801"/>
    </source>
</evidence>
<dbReference type="Gene3D" id="2.60.40.150">
    <property type="entry name" value="C2 domain"/>
    <property type="match status" value="1"/>
</dbReference>
<dbReference type="Pfam" id="PF00270">
    <property type="entry name" value="DEAD"/>
    <property type="match status" value="2"/>
</dbReference>
<feature type="domain" description="Helicase ATP-binding" evidence="5">
    <location>
        <begin position="1149"/>
        <end position="1317"/>
    </location>
</feature>
<dbReference type="CDD" id="cd18795">
    <property type="entry name" value="SF2_C_Ski2"/>
    <property type="match status" value="1"/>
</dbReference>
<dbReference type="InterPro" id="IPR014001">
    <property type="entry name" value="Helicase_ATP-bd"/>
</dbReference>
<dbReference type="SUPFAM" id="SSF52540">
    <property type="entry name" value="P-loop containing nucleoside triphosphate hydrolases"/>
    <property type="match status" value="3"/>
</dbReference>
<reference evidence="7" key="1">
    <citation type="submission" date="2019-01" db="EMBL/GenBank/DDBJ databases">
        <title>Draft genome sequences of three monokaryotic isolates of the white-rot basidiomycete fungus Dichomitus squalens.</title>
        <authorList>
            <consortium name="DOE Joint Genome Institute"/>
            <person name="Lopez S.C."/>
            <person name="Andreopoulos B."/>
            <person name="Pangilinan J."/>
            <person name="Lipzen A."/>
            <person name="Riley R."/>
            <person name="Ahrendt S."/>
            <person name="Ng V."/>
            <person name="Barry K."/>
            <person name="Daum C."/>
            <person name="Grigoriev I.V."/>
            <person name="Hilden K.S."/>
            <person name="Makela M.R."/>
            <person name="de Vries R.P."/>
        </authorList>
    </citation>
    <scope>NUCLEOTIDE SEQUENCE [LARGE SCALE GENOMIC DNA]</scope>
    <source>
        <strain evidence="7">OM18370.1</strain>
    </source>
</reference>
<evidence type="ECO:0000256" key="4">
    <source>
        <dbReference type="ARBA" id="ARBA00022840"/>
    </source>
</evidence>
<evidence type="ECO:0000256" key="3">
    <source>
        <dbReference type="ARBA" id="ARBA00022806"/>
    </source>
</evidence>
<dbReference type="Pfam" id="PF23445">
    <property type="entry name" value="WHD_SNRNP200"/>
    <property type="match status" value="1"/>
</dbReference>
<dbReference type="InterPro" id="IPR001650">
    <property type="entry name" value="Helicase_C-like"/>
</dbReference>
<dbReference type="InterPro" id="IPR011545">
    <property type="entry name" value="DEAD/DEAH_box_helicase_dom"/>
</dbReference>
<dbReference type="GO" id="GO:0005524">
    <property type="term" value="F:ATP binding"/>
    <property type="evidence" value="ECO:0007669"/>
    <property type="project" value="UniProtKB-KW"/>
</dbReference>
<dbReference type="InterPro" id="IPR050474">
    <property type="entry name" value="Hel308_SKI2-like"/>
</dbReference>
<dbReference type="EMBL" id="ML143392">
    <property type="protein sequence ID" value="TBU33220.1"/>
    <property type="molecule type" value="Genomic_DNA"/>
</dbReference>
<feature type="domain" description="Helicase C-terminal" evidence="6">
    <location>
        <begin position="512"/>
        <end position="715"/>
    </location>
</feature>
<dbReference type="FunFam" id="1.10.10.10:FF:000024">
    <property type="entry name" value="U5 small nuclear ribonucleoprotein helicase"/>
    <property type="match status" value="1"/>
</dbReference>
<dbReference type="SMART" id="SM00973">
    <property type="entry name" value="Sec63"/>
    <property type="match status" value="1"/>
</dbReference>
<dbReference type="GO" id="GO:0004386">
    <property type="term" value="F:helicase activity"/>
    <property type="evidence" value="ECO:0007669"/>
    <property type="project" value="UniProtKB-KW"/>
</dbReference>
<keyword evidence="3" id="KW-0347">Helicase</keyword>
<evidence type="ECO:0000256" key="1">
    <source>
        <dbReference type="ARBA" id="ARBA00022741"/>
    </source>
</evidence>
<protein>
    <submittedName>
        <fullName evidence="7">Sec63-domain-containing protein</fullName>
    </submittedName>
</protein>
<dbReference type="InterPro" id="IPR004179">
    <property type="entry name" value="Sec63-dom"/>
</dbReference>
<dbReference type="Gene3D" id="3.40.50.300">
    <property type="entry name" value="P-loop containing nucleotide triphosphate hydrolases"/>
    <property type="match status" value="4"/>
</dbReference>
<organism evidence="7">
    <name type="scientific">Dichomitus squalens</name>
    <dbReference type="NCBI Taxonomy" id="114155"/>
    <lineage>
        <taxon>Eukaryota</taxon>
        <taxon>Fungi</taxon>
        <taxon>Dikarya</taxon>
        <taxon>Basidiomycota</taxon>
        <taxon>Agaricomycotina</taxon>
        <taxon>Agaricomycetes</taxon>
        <taxon>Polyporales</taxon>
        <taxon>Polyporaceae</taxon>
        <taxon>Dichomitus</taxon>
    </lineage>
</organism>
<gene>
    <name evidence="7" type="ORF">BD311DRAFT_862167</name>
</gene>
<dbReference type="FunFam" id="3.40.50.300:FF:000102">
    <property type="entry name" value="RNA helicase, activating signal cointegrator 1"/>
    <property type="match status" value="1"/>
</dbReference>
<dbReference type="PANTHER" id="PTHR47961">
    <property type="entry name" value="DNA POLYMERASE THETA, PUTATIVE (AFU_ORTHOLOGUE AFUA_1G05260)-RELATED"/>
    <property type="match status" value="1"/>
</dbReference>
<evidence type="ECO:0000259" key="6">
    <source>
        <dbReference type="PROSITE" id="PS51194"/>
    </source>
</evidence>
<dbReference type="SMART" id="SM00487">
    <property type="entry name" value="DEXDc"/>
    <property type="match status" value="2"/>
</dbReference>
<dbReference type="PANTHER" id="PTHR47961:SF13">
    <property type="entry name" value="ACTIVATING SIGNAL COINTEGRATOR 1 COMPLEX SUBUNIT 3"/>
    <property type="match status" value="1"/>
</dbReference>
<evidence type="ECO:0000259" key="5">
    <source>
        <dbReference type="PROSITE" id="PS51192"/>
    </source>
</evidence>
<dbReference type="InterPro" id="IPR036390">
    <property type="entry name" value="WH_DNA-bd_sf"/>
</dbReference>
<dbReference type="InterPro" id="IPR035892">
    <property type="entry name" value="C2_domain_sf"/>
</dbReference>
<accession>A0A4Q9MYM4</accession>
<dbReference type="InterPro" id="IPR036388">
    <property type="entry name" value="WH-like_DNA-bd_sf"/>
</dbReference>
<dbReference type="PROSITE" id="PS51192">
    <property type="entry name" value="HELICASE_ATP_BIND_1"/>
    <property type="match status" value="2"/>
</dbReference>
<keyword evidence="4" id="KW-0067">ATP-binding</keyword>
<dbReference type="GO" id="GO:0016787">
    <property type="term" value="F:hydrolase activity"/>
    <property type="evidence" value="ECO:0007669"/>
    <property type="project" value="UniProtKB-KW"/>
</dbReference>
<sequence length="1602" mass="178241">MAPTSSLASHLEYLVSAPEDSGDRDKRLLDYWARYSVSGSSAAPSEDPHLEQGEQWESVLEVLGQSSTATSQPLHGALLSNLLSKPNLQPLLHSILTLLSSGRANDAISEELAEMVGFDNIELSMELLENRHEVAQQLSEYLQGGSQAVEPVRMSGYDEERKREELFTVTGILDPEEARRRMEETLRANAERPLFSGTAHTAPEVLPHVYTSSSIMQGNMLSHTGQRYMLPIGTTRVAHEEYEEVTVPPAKVVPPRASERLISVAELDPLAKGSFPGYTSLNRIQSIVYPTAYQSNENMLVCAPTGAGKTDVAMLTVLRVISQHLNQSAPHGNMAAAVARDDFKIIYVAPMKALAAEITRKLGRRLKWLSISVRELTGDMQLTKQQINETQIIVTTPEKWDVVTRKPTGEGELASKVKLLIIDEVHLLNDERGAVIETIVARTLRQVESSQSVIRIVGLSATLPNYIDVADFLSVNRHTGLFYFDSSFRPVPLEQHFIGVKGKPNSPTAKKNMDKVVYDKVSELVHEGHQVMVFVHARKETVKAAEAIREEAQLDGTLEEFSCQEHPQFEYFRRDIAKSRNKEMKQLFDLGFGIHHAGMLREDRNMMERMFEARAIKVLCCTATLAWGVNLPAHAVIIKGTQVYDSSKGAFTDLSVLDVLQVFGRAGRPGLESSGVGYICTNEEKLSHYLDAVTSQVPIESRFVAGMVDALNAEIALGTVANVHDAVQWLSYTYLFVRMKKSPFQYGMPWDEVANDPTLGAKRNSLITAAASQLAEARMIAFDRGTGSLVITDLGRIAAKYYIRHKSVEIFIKQFREKMTEADVLAMLCDSTEFDQIQVRENEVEELKAFMEEIPCKVKGGTDTSAGKVNILLQAYISRFRPEDFALVSDQAYAAQNGGRIARGLLEIAISRKWANAASVLMGISKAIEKRLWPFDHPLKQFEGLKAEVLHNLQRWADEYDVAELAEMSSEELGKLIHLNQKHGEAVRNAAKQFPAVHITYSLRPLGPDVLKIAVKVERRYNWSSKVHGSVEPFWLWVEDHEGTNILQLSHLVFRQTTTFVDVDFVISVNKDKPPPSVTIRYVSDRWVGAEQETVASFEDLIMPASSESHTPRLDIPFLPLSVIGNPALQEAFSHRVHGLNAIQSQVFWSAVRTRSHALLCAPTGCGKSVIGQLAVWETLLNSPNDAWALVVAPRRSVALDLRAELHSATRAIETSVELVGADHLFDGPSRRTVRVVTAPDLFSAMTRRPNAKQALSRLRLVLCESLELLDAVYELGVSLLLHATQAYPVRFVGLSNSLNDPTDLAAWLNVDPLALHSFRPSDRDQALAVIMHTFTIPQSAALFKAMAKPAHAAIRAAPGEPAIVFVPSRSQCVPVALDLITQCALEMLAQGYLPDDVSIERLERYLSRLQDYGGLKDFITRGVGFFHAGIAQPDRLLMLELYAEGLIRVLIVPRDACWTLPVRAVTVVVMGTQYFYVPPGSDERQLRDYPLEEIVRMQSKAVRHNGAGRFYLLCQAEGKDTITRFLNDGLPLESKLLETETLRAWYKDKRKDGTIADKQQGVDALSFTFLARRLVSNPAYYDARSIAVNELLSRIVDKLEA</sequence>
<dbReference type="InterPro" id="IPR027417">
    <property type="entry name" value="P-loop_NTPase"/>
</dbReference>
<keyword evidence="2" id="KW-0378">Hydrolase</keyword>
<dbReference type="InterPro" id="IPR057842">
    <property type="entry name" value="WH_MER3"/>
</dbReference>